<dbReference type="Proteomes" id="UP000034492">
    <property type="component" value="Unassembled WGS sequence"/>
</dbReference>
<gene>
    <name evidence="1" type="ORF">US19_C0052G0001</name>
</gene>
<protein>
    <submittedName>
        <fullName evidence="1">Uncharacterized protein</fullName>
    </submittedName>
</protein>
<feature type="non-terminal residue" evidence="1">
    <location>
        <position position="272"/>
    </location>
</feature>
<dbReference type="AlphaFoldDB" id="A0A0G0F0Q3"/>
<reference evidence="1 2" key="1">
    <citation type="journal article" date="2015" name="Nature">
        <title>rRNA introns, odd ribosomes, and small enigmatic genomes across a large radiation of phyla.</title>
        <authorList>
            <person name="Brown C.T."/>
            <person name="Hug L.A."/>
            <person name="Thomas B.C."/>
            <person name="Sharon I."/>
            <person name="Castelle C.J."/>
            <person name="Singh A."/>
            <person name="Wilkins M.J."/>
            <person name="Williams K.H."/>
            <person name="Banfield J.F."/>
        </authorList>
    </citation>
    <scope>NUCLEOTIDE SEQUENCE [LARGE SCALE GENOMIC DNA]</scope>
</reference>
<comment type="caution">
    <text evidence="1">The sequence shown here is derived from an EMBL/GenBank/DDBJ whole genome shotgun (WGS) entry which is preliminary data.</text>
</comment>
<evidence type="ECO:0000313" key="2">
    <source>
        <dbReference type="Proteomes" id="UP000034492"/>
    </source>
</evidence>
<proteinExistence type="predicted"/>
<sequence length="272" mass="29976">MSLETASITSSIGPKWPPDETSFKRIKGFYDLSIIDSEAKLNNLLTEVEYIAQSVSNDTVPATRLSIRAITQNNILTSENPRLHKYGEAVIPLQGSSPHFEDTSILYLGYNSDSRQSDVQDLQDCIENYQAAHIKKSLPASQIIERVIEAGYELNTISAPISDTSLVSQLAEIYSRFDWTLEQVEEILTNPNNFLTYASFEGRVVSAGLGEFNKITIGDEKDDLTLKIIELTEAATVTEHQGQGLYSAVATKGLVELAKGLIPFIKDGVDLV</sequence>
<accession>A0A0G0F0Q3</accession>
<dbReference type="EMBL" id="LBSA01000052">
    <property type="protein sequence ID" value="KKQ07230.1"/>
    <property type="molecule type" value="Genomic_DNA"/>
</dbReference>
<name>A0A0G0F0Q3_9BACT</name>
<evidence type="ECO:0000313" key="1">
    <source>
        <dbReference type="EMBL" id="KKQ07230.1"/>
    </source>
</evidence>
<organism evidence="1 2">
    <name type="scientific">Candidatus Daviesbacteria bacterium GW2011_GWB1_36_5</name>
    <dbReference type="NCBI Taxonomy" id="1618426"/>
    <lineage>
        <taxon>Bacteria</taxon>
        <taxon>Candidatus Daviesiibacteriota</taxon>
    </lineage>
</organism>